<evidence type="ECO:0000313" key="2">
    <source>
        <dbReference type="EMBL" id="PNX66741.1"/>
    </source>
</evidence>
<reference evidence="2 3" key="1">
    <citation type="journal article" date="2014" name="Am. J. Bot.">
        <title>Genome assembly and annotation for red clover (Trifolium pratense; Fabaceae).</title>
        <authorList>
            <person name="Istvanek J."/>
            <person name="Jaros M."/>
            <person name="Krenek A."/>
            <person name="Repkova J."/>
        </authorList>
    </citation>
    <scope>NUCLEOTIDE SEQUENCE [LARGE SCALE GENOMIC DNA]</scope>
    <source>
        <strain evidence="3">cv. Tatra</strain>
        <tissue evidence="2">Young leaves</tissue>
    </source>
</reference>
<name>A0A2K3KKA3_TRIPR</name>
<dbReference type="Proteomes" id="UP000236291">
    <property type="component" value="Unassembled WGS sequence"/>
</dbReference>
<proteinExistence type="predicted"/>
<evidence type="ECO:0000313" key="3">
    <source>
        <dbReference type="Proteomes" id="UP000236291"/>
    </source>
</evidence>
<dbReference type="AlphaFoldDB" id="A0A2K3KKA3"/>
<organism evidence="2 3">
    <name type="scientific">Trifolium pratense</name>
    <name type="common">Red clover</name>
    <dbReference type="NCBI Taxonomy" id="57577"/>
    <lineage>
        <taxon>Eukaryota</taxon>
        <taxon>Viridiplantae</taxon>
        <taxon>Streptophyta</taxon>
        <taxon>Embryophyta</taxon>
        <taxon>Tracheophyta</taxon>
        <taxon>Spermatophyta</taxon>
        <taxon>Magnoliopsida</taxon>
        <taxon>eudicotyledons</taxon>
        <taxon>Gunneridae</taxon>
        <taxon>Pentapetalae</taxon>
        <taxon>rosids</taxon>
        <taxon>fabids</taxon>
        <taxon>Fabales</taxon>
        <taxon>Fabaceae</taxon>
        <taxon>Papilionoideae</taxon>
        <taxon>50 kb inversion clade</taxon>
        <taxon>NPAAA clade</taxon>
        <taxon>Hologalegina</taxon>
        <taxon>IRL clade</taxon>
        <taxon>Trifolieae</taxon>
        <taxon>Trifolium</taxon>
    </lineage>
</organism>
<comment type="caution">
    <text evidence="2">The sequence shown here is derived from an EMBL/GenBank/DDBJ whole genome shotgun (WGS) entry which is preliminary data.</text>
</comment>
<accession>A0A2K3KKA3</accession>
<protein>
    <submittedName>
        <fullName evidence="2">Uncharacterized protein</fullName>
    </submittedName>
</protein>
<dbReference type="EMBL" id="ASHM01198102">
    <property type="protein sequence ID" value="PNX66741.1"/>
    <property type="molecule type" value="Genomic_DNA"/>
</dbReference>
<sequence>MGGRKKVTTLGAPFTEEEGGGRTTG</sequence>
<gene>
    <name evidence="2" type="ORF">L195_g063192</name>
</gene>
<feature type="region of interest" description="Disordered" evidence="1">
    <location>
        <begin position="1"/>
        <end position="25"/>
    </location>
</feature>
<evidence type="ECO:0000256" key="1">
    <source>
        <dbReference type="SAM" id="MobiDB-lite"/>
    </source>
</evidence>
<reference evidence="2 3" key="2">
    <citation type="journal article" date="2017" name="Front. Plant Sci.">
        <title>Gene Classification and Mining of Molecular Markers Useful in Red Clover (Trifolium pratense) Breeding.</title>
        <authorList>
            <person name="Istvanek J."/>
            <person name="Dluhosova J."/>
            <person name="Dluhos P."/>
            <person name="Patkova L."/>
            <person name="Nedelnik J."/>
            <person name="Repkova J."/>
        </authorList>
    </citation>
    <scope>NUCLEOTIDE SEQUENCE [LARGE SCALE GENOMIC DNA]</scope>
    <source>
        <strain evidence="3">cv. Tatra</strain>
        <tissue evidence="2">Young leaves</tissue>
    </source>
</reference>
<feature type="non-terminal residue" evidence="2">
    <location>
        <position position="25"/>
    </location>
</feature>